<accession>A0A1J0A7Z5</accession>
<dbReference type="EMBL" id="CP017267">
    <property type="protein sequence ID" value="APB32050.1"/>
    <property type="molecule type" value="Genomic_DNA"/>
</dbReference>
<dbReference type="Proteomes" id="UP000191200">
    <property type="component" value="Chromosome"/>
</dbReference>
<organism evidence="2 3">
    <name type="scientific">Vagococcus teuberi</name>
    <dbReference type="NCBI Taxonomy" id="519472"/>
    <lineage>
        <taxon>Bacteria</taxon>
        <taxon>Bacillati</taxon>
        <taxon>Bacillota</taxon>
        <taxon>Bacilli</taxon>
        <taxon>Lactobacillales</taxon>
        <taxon>Enterococcaceae</taxon>
        <taxon>Vagococcus</taxon>
    </lineage>
</organism>
<gene>
    <name evidence="2" type="ORF">BHY08_09655</name>
</gene>
<feature type="region of interest" description="Disordered" evidence="1">
    <location>
        <begin position="1"/>
        <end position="59"/>
    </location>
</feature>
<feature type="compositionally biased region" description="Basic and acidic residues" evidence="1">
    <location>
        <begin position="20"/>
        <end position="40"/>
    </location>
</feature>
<evidence type="ECO:0000256" key="1">
    <source>
        <dbReference type="SAM" id="MobiDB-lite"/>
    </source>
</evidence>
<dbReference type="AlphaFoldDB" id="A0A1J0A7Z5"/>
<sequence length="59" mass="7344">MYENAMQHYQYQEDTTSWNQKEERRDNFHNENARQIERRNSCHQMMDFDGYSSSESLFE</sequence>
<reference evidence="2 3" key="1">
    <citation type="submission" date="2016-09" db="EMBL/GenBank/DDBJ databases">
        <title>Vagococcus teuberi sp. nov., isolated from the Malian artisanal sour milk fene.</title>
        <authorList>
            <person name="Wullschleger S."/>
            <person name="Seifert C."/>
            <person name="Baumgartner S."/>
            <person name="Lacroix C."/>
            <person name="Bonfoh B."/>
            <person name="Stevens M.J."/>
            <person name="Meile L."/>
        </authorList>
    </citation>
    <scope>NUCLEOTIDE SEQUENCE [LARGE SCALE GENOMIC DNA]</scope>
    <source>
        <strain evidence="2 3">DSM 21459</strain>
    </source>
</reference>
<name>A0A1J0A7Z5_9ENTE</name>
<feature type="compositionally biased region" description="Polar residues" evidence="1">
    <location>
        <begin position="7"/>
        <end position="19"/>
    </location>
</feature>
<keyword evidence="3" id="KW-1185">Reference proteome</keyword>
<proteinExistence type="predicted"/>
<evidence type="ECO:0000313" key="2">
    <source>
        <dbReference type="EMBL" id="APB32050.1"/>
    </source>
</evidence>
<dbReference type="KEGG" id="vte:BHY08_09655"/>
<protein>
    <submittedName>
        <fullName evidence="2">Uncharacterized protein</fullName>
    </submittedName>
</protein>
<dbReference type="STRING" id="519472.BHY08_09655"/>
<evidence type="ECO:0000313" key="3">
    <source>
        <dbReference type="Proteomes" id="UP000191200"/>
    </source>
</evidence>